<dbReference type="Gene3D" id="2.60.120.590">
    <property type="entry name" value="Alpha-ketoglutarate-dependent dioxygenase AlkB-like"/>
    <property type="match status" value="1"/>
</dbReference>
<feature type="binding site" evidence="1">
    <location>
        <position position="282"/>
    </location>
    <ligand>
        <name>2-oxoglutarate</name>
        <dbReference type="ChEBI" id="CHEBI:16810"/>
    </ligand>
</feature>
<dbReference type="Proteomes" id="UP000799438">
    <property type="component" value="Unassembled WGS sequence"/>
</dbReference>
<feature type="binding site" evidence="1">
    <location>
        <position position="177"/>
    </location>
    <ligand>
        <name>2-oxoglutarate</name>
        <dbReference type="ChEBI" id="CHEBI:16810"/>
    </ligand>
</feature>
<feature type="binding site" evidence="1">
    <location>
        <position position="276"/>
    </location>
    <ligand>
        <name>2-oxoglutarate</name>
        <dbReference type="ChEBI" id="CHEBI:16810"/>
    </ligand>
</feature>
<reference evidence="4" key="1">
    <citation type="journal article" date="2020" name="Stud. Mycol.">
        <title>101 Dothideomycetes genomes: a test case for predicting lifestyles and emergence of pathogens.</title>
        <authorList>
            <person name="Haridas S."/>
            <person name="Albert R."/>
            <person name="Binder M."/>
            <person name="Bloem J."/>
            <person name="Labutti K."/>
            <person name="Salamov A."/>
            <person name="Andreopoulos B."/>
            <person name="Baker S."/>
            <person name="Barry K."/>
            <person name="Bills G."/>
            <person name="Bluhm B."/>
            <person name="Cannon C."/>
            <person name="Castanera R."/>
            <person name="Culley D."/>
            <person name="Daum C."/>
            <person name="Ezra D."/>
            <person name="Gonzalez J."/>
            <person name="Henrissat B."/>
            <person name="Kuo A."/>
            <person name="Liang C."/>
            <person name="Lipzen A."/>
            <person name="Lutzoni F."/>
            <person name="Magnuson J."/>
            <person name="Mondo S."/>
            <person name="Nolan M."/>
            <person name="Ohm R."/>
            <person name="Pangilinan J."/>
            <person name="Park H.-J."/>
            <person name="Ramirez L."/>
            <person name="Alfaro M."/>
            <person name="Sun H."/>
            <person name="Tritt A."/>
            <person name="Yoshinaga Y."/>
            <person name="Zwiers L.-H."/>
            <person name="Turgeon B."/>
            <person name="Goodwin S."/>
            <person name="Spatafora J."/>
            <person name="Crous P."/>
            <person name="Grigoriev I."/>
        </authorList>
    </citation>
    <scope>NUCLEOTIDE SEQUENCE</scope>
    <source>
        <strain evidence="4">CBS 121167</strain>
    </source>
</reference>
<feature type="binding site" evidence="1">
    <location>
        <position position="280"/>
    </location>
    <ligand>
        <name>2-oxoglutarate</name>
        <dbReference type="ChEBI" id="CHEBI:16810"/>
    </ligand>
</feature>
<dbReference type="GeneID" id="54295317"/>
<dbReference type="GO" id="GO:0006307">
    <property type="term" value="P:DNA alkylation repair"/>
    <property type="evidence" value="ECO:0007669"/>
    <property type="project" value="TreeGrafter"/>
</dbReference>
<feature type="binding site" evidence="1">
    <location>
        <position position="189"/>
    </location>
    <ligand>
        <name>2-oxoglutarate</name>
        <dbReference type="ChEBI" id="CHEBI:16810"/>
    </ligand>
</feature>
<feature type="region of interest" description="Disordered" evidence="2">
    <location>
        <begin position="308"/>
        <end position="347"/>
    </location>
</feature>
<dbReference type="PROSITE" id="PS51471">
    <property type="entry name" value="FE2OG_OXY"/>
    <property type="match status" value="1"/>
</dbReference>
<dbReference type="EMBL" id="ML995475">
    <property type="protein sequence ID" value="KAF2146559.1"/>
    <property type="molecule type" value="Genomic_DNA"/>
</dbReference>
<proteinExistence type="predicted"/>
<evidence type="ECO:0000313" key="5">
    <source>
        <dbReference type="Proteomes" id="UP000799438"/>
    </source>
</evidence>
<protein>
    <recommendedName>
        <fullName evidence="3">Fe2OG dioxygenase domain-containing protein</fullName>
    </recommendedName>
</protein>
<dbReference type="GO" id="GO:0035516">
    <property type="term" value="F:broad specificity oxidative DNA demethylase activity"/>
    <property type="evidence" value="ECO:0007669"/>
    <property type="project" value="TreeGrafter"/>
</dbReference>
<keyword evidence="5" id="KW-1185">Reference proteome</keyword>
<feature type="binding site" evidence="1">
    <location>
        <position position="192"/>
    </location>
    <ligand>
        <name>substrate</name>
    </ligand>
</feature>
<feature type="compositionally biased region" description="Acidic residues" evidence="2">
    <location>
        <begin position="327"/>
        <end position="336"/>
    </location>
</feature>
<dbReference type="Pfam" id="PF13532">
    <property type="entry name" value="2OG-FeII_Oxy_2"/>
    <property type="match status" value="1"/>
</dbReference>
<accession>A0A6A6BR17</accession>
<dbReference type="InterPro" id="IPR005123">
    <property type="entry name" value="Oxoglu/Fe-dep_dioxygenase_dom"/>
</dbReference>
<dbReference type="AlphaFoldDB" id="A0A6A6BR17"/>
<evidence type="ECO:0000313" key="4">
    <source>
        <dbReference type="EMBL" id="KAF2146559.1"/>
    </source>
</evidence>
<evidence type="ECO:0000256" key="1">
    <source>
        <dbReference type="PIRSR" id="PIRSR632852-1"/>
    </source>
</evidence>
<evidence type="ECO:0000256" key="2">
    <source>
        <dbReference type="SAM" id="MobiDB-lite"/>
    </source>
</evidence>
<dbReference type="GO" id="GO:0008198">
    <property type="term" value="F:ferrous iron binding"/>
    <property type="evidence" value="ECO:0007669"/>
    <property type="project" value="TreeGrafter"/>
</dbReference>
<feature type="domain" description="Fe2OG dioxygenase" evidence="3">
    <location>
        <begin position="170"/>
        <end position="285"/>
    </location>
</feature>
<dbReference type="RefSeq" id="XP_033402268.1">
    <property type="nucleotide sequence ID" value="XM_033537821.1"/>
</dbReference>
<organism evidence="4 5">
    <name type="scientific">Aplosporella prunicola CBS 121167</name>
    <dbReference type="NCBI Taxonomy" id="1176127"/>
    <lineage>
        <taxon>Eukaryota</taxon>
        <taxon>Fungi</taxon>
        <taxon>Dikarya</taxon>
        <taxon>Ascomycota</taxon>
        <taxon>Pezizomycotina</taxon>
        <taxon>Dothideomycetes</taxon>
        <taxon>Dothideomycetes incertae sedis</taxon>
        <taxon>Botryosphaeriales</taxon>
        <taxon>Aplosporellaceae</taxon>
        <taxon>Aplosporella</taxon>
    </lineage>
</organism>
<dbReference type="PANTHER" id="PTHR31573:SF1">
    <property type="entry name" value="DNA OXIDATIVE DEMETHYLASE ALKBH2"/>
    <property type="match status" value="1"/>
</dbReference>
<feature type="compositionally biased region" description="Basic and acidic residues" evidence="2">
    <location>
        <begin position="308"/>
        <end position="326"/>
    </location>
</feature>
<feature type="compositionally biased region" description="Gly residues" evidence="2">
    <location>
        <begin position="337"/>
        <end position="347"/>
    </location>
</feature>
<dbReference type="InterPro" id="IPR027450">
    <property type="entry name" value="AlkB-like"/>
</dbReference>
<dbReference type="PANTHER" id="PTHR31573">
    <property type="entry name" value="ALPHA-KETOGLUTARATE-DEPENDENT DIOXYGENASE ALKB HOMOLOG 2"/>
    <property type="match status" value="1"/>
</dbReference>
<gene>
    <name evidence="4" type="ORF">K452DRAFT_241415</name>
</gene>
<feature type="binding site" evidence="1">
    <location>
        <position position="262"/>
    </location>
    <ligand>
        <name>2-oxoglutarate</name>
        <dbReference type="ChEBI" id="CHEBI:16810"/>
    </ligand>
</feature>
<dbReference type="SUPFAM" id="SSF51197">
    <property type="entry name" value="Clavaminate synthase-like"/>
    <property type="match status" value="1"/>
</dbReference>
<dbReference type="GO" id="GO:0051747">
    <property type="term" value="F:cytosine C-5 DNA demethylase activity"/>
    <property type="evidence" value="ECO:0007669"/>
    <property type="project" value="TreeGrafter"/>
</dbReference>
<evidence type="ECO:0000259" key="3">
    <source>
        <dbReference type="PROSITE" id="PS51471"/>
    </source>
</evidence>
<dbReference type="InterPro" id="IPR037151">
    <property type="entry name" value="AlkB-like_sf"/>
</dbReference>
<feature type="binding site" evidence="1">
    <location>
        <position position="179"/>
    </location>
    <ligand>
        <name>2-oxoglutarate</name>
        <dbReference type="ChEBI" id="CHEBI:16810"/>
    </ligand>
</feature>
<dbReference type="InterPro" id="IPR032852">
    <property type="entry name" value="ALKBH2"/>
</dbReference>
<dbReference type="OrthoDB" id="545910at2759"/>
<name>A0A6A6BR17_9PEZI</name>
<sequence>MSKKRTLDNFFKPVIAKRQRVESTEPPSNHTTYPFPVPQLPPNTADVLNFCPATEGKLINDQPDLDLVYFQPYIAKDAAKDLFHFLRRELFFYRVKYSIKRGPVETQISTPRFTTVFGLDDSAVFSPDGTLVTRVAKTPVPVDRYKCLPRPIPGCLDRLRKLVEAATDCTYNFCLVNYYASGNDSIAYHSDDERFLGPRPAIASLSLGASRDFYMKHKPVAPSPAAEKDAPPLQVGAKPLTLALGSGDMVLMRGTTQKNWLHSIPKRKGGESDRGRINITFRRAMVRGGTDNYYQYNVGVGPVFKWDETKGEMREWNREKEEGKEREEEEEEEEEGGGPGKGEGNSA</sequence>